<dbReference type="AlphaFoldDB" id="A0AAN9TPB4"/>
<name>A0AAN9TPB4_9HEMI</name>
<feature type="region of interest" description="Disordered" evidence="1">
    <location>
        <begin position="53"/>
        <end position="80"/>
    </location>
</feature>
<dbReference type="Proteomes" id="UP001367676">
    <property type="component" value="Unassembled WGS sequence"/>
</dbReference>
<sequence length="119" mass="13388">MKIRVPGKTKELFAGAHSGSHPQLRENRRHALAIRLKDSDAKIFALTQTPCRKCDQKRNPNKSGKKKHTEIGEKSNSETLREKAAELLPLTTLLLRSQPPNSQKALETHARTRARAIFS</sequence>
<feature type="compositionally biased region" description="Basic and acidic residues" evidence="1">
    <location>
        <begin position="69"/>
        <end position="80"/>
    </location>
</feature>
<reference evidence="2 3" key="1">
    <citation type="submission" date="2024-03" db="EMBL/GenBank/DDBJ databases">
        <title>Adaptation during the transition from Ophiocordyceps entomopathogen to insect associate is accompanied by gene loss and intensified selection.</title>
        <authorList>
            <person name="Ward C.M."/>
            <person name="Onetto C.A."/>
            <person name="Borneman A.R."/>
        </authorList>
    </citation>
    <scope>NUCLEOTIDE SEQUENCE [LARGE SCALE GENOMIC DNA]</scope>
    <source>
        <strain evidence="2">AWRI1</strain>
        <tissue evidence="2">Single Adult Female</tissue>
    </source>
</reference>
<evidence type="ECO:0000256" key="1">
    <source>
        <dbReference type="SAM" id="MobiDB-lite"/>
    </source>
</evidence>
<proteinExistence type="predicted"/>
<feature type="compositionally biased region" description="Basic residues" evidence="1">
    <location>
        <begin position="59"/>
        <end position="68"/>
    </location>
</feature>
<organism evidence="2 3">
    <name type="scientific">Parthenolecanium corni</name>
    <dbReference type="NCBI Taxonomy" id="536013"/>
    <lineage>
        <taxon>Eukaryota</taxon>
        <taxon>Metazoa</taxon>
        <taxon>Ecdysozoa</taxon>
        <taxon>Arthropoda</taxon>
        <taxon>Hexapoda</taxon>
        <taxon>Insecta</taxon>
        <taxon>Pterygota</taxon>
        <taxon>Neoptera</taxon>
        <taxon>Paraneoptera</taxon>
        <taxon>Hemiptera</taxon>
        <taxon>Sternorrhyncha</taxon>
        <taxon>Coccoidea</taxon>
        <taxon>Coccidae</taxon>
        <taxon>Parthenolecanium</taxon>
    </lineage>
</organism>
<keyword evidence="3" id="KW-1185">Reference proteome</keyword>
<accession>A0AAN9TPB4</accession>
<gene>
    <name evidence="2" type="ORF">V9T40_013585</name>
</gene>
<feature type="region of interest" description="Disordered" evidence="1">
    <location>
        <begin position="96"/>
        <end position="119"/>
    </location>
</feature>
<evidence type="ECO:0000313" key="2">
    <source>
        <dbReference type="EMBL" id="KAK7582140.1"/>
    </source>
</evidence>
<dbReference type="EMBL" id="JBBCAQ010000033">
    <property type="protein sequence ID" value="KAK7582140.1"/>
    <property type="molecule type" value="Genomic_DNA"/>
</dbReference>
<protein>
    <submittedName>
        <fullName evidence="2">Uncharacterized protein</fullName>
    </submittedName>
</protein>
<comment type="caution">
    <text evidence="2">The sequence shown here is derived from an EMBL/GenBank/DDBJ whole genome shotgun (WGS) entry which is preliminary data.</text>
</comment>
<feature type="region of interest" description="Disordered" evidence="1">
    <location>
        <begin position="1"/>
        <end position="24"/>
    </location>
</feature>
<evidence type="ECO:0000313" key="3">
    <source>
        <dbReference type="Proteomes" id="UP001367676"/>
    </source>
</evidence>